<dbReference type="GO" id="GO:0016616">
    <property type="term" value="F:oxidoreductase activity, acting on the CH-OH group of donors, NAD or NADP as acceptor"/>
    <property type="evidence" value="ECO:0007669"/>
    <property type="project" value="TreeGrafter"/>
</dbReference>
<dbReference type="PRINTS" id="PR00080">
    <property type="entry name" value="SDRFAMILY"/>
</dbReference>
<dbReference type="PROSITE" id="PS00061">
    <property type="entry name" value="ADH_SHORT"/>
    <property type="match status" value="1"/>
</dbReference>
<gene>
    <name evidence="4" type="ORF">BDK89_2495</name>
</gene>
<dbReference type="Gene3D" id="3.40.50.720">
    <property type="entry name" value="NAD(P)-binding Rossmann-like Domain"/>
    <property type="match status" value="1"/>
</dbReference>
<dbReference type="SUPFAM" id="SSF51735">
    <property type="entry name" value="NAD(P)-binding Rossmann-fold domains"/>
    <property type="match status" value="1"/>
</dbReference>
<evidence type="ECO:0000313" key="5">
    <source>
        <dbReference type="Proteomes" id="UP000294558"/>
    </source>
</evidence>
<keyword evidence="5" id="KW-1185">Reference proteome</keyword>
<dbReference type="InterPro" id="IPR020904">
    <property type="entry name" value="Sc_DH/Rdtase_CS"/>
</dbReference>
<reference evidence="4 5" key="1">
    <citation type="submission" date="2019-03" db="EMBL/GenBank/DDBJ databases">
        <title>Sequencing the genomes of 1000 actinobacteria strains.</title>
        <authorList>
            <person name="Klenk H.-P."/>
        </authorList>
    </citation>
    <scope>NUCLEOTIDE SEQUENCE [LARGE SCALE GENOMIC DNA]</scope>
    <source>
        <strain evidence="4 5">DSM 18936</strain>
    </source>
</reference>
<feature type="region of interest" description="Disordered" evidence="3">
    <location>
        <begin position="35"/>
        <end position="60"/>
    </location>
</feature>
<dbReference type="Pfam" id="PF00106">
    <property type="entry name" value="adh_short"/>
    <property type="match status" value="1"/>
</dbReference>
<dbReference type="PRINTS" id="PR00081">
    <property type="entry name" value="GDHRDH"/>
</dbReference>
<dbReference type="InterPro" id="IPR036291">
    <property type="entry name" value="NAD(P)-bd_dom_sf"/>
</dbReference>
<dbReference type="Proteomes" id="UP000294558">
    <property type="component" value="Unassembled WGS sequence"/>
</dbReference>
<dbReference type="PANTHER" id="PTHR45458">
    <property type="entry name" value="SHORT-CHAIN DEHYDROGENASE/REDUCTASE SDR"/>
    <property type="match status" value="1"/>
</dbReference>
<organism evidence="4 5">
    <name type="scientific">Ilumatobacter fluminis</name>
    <dbReference type="NCBI Taxonomy" id="467091"/>
    <lineage>
        <taxon>Bacteria</taxon>
        <taxon>Bacillati</taxon>
        <taxon>Actinomycetota</taxon>
        <taxon>Acidimicrobiia</taxon>
        <taxon>Acidimicrobiales</taxon>
        <taxon>Ilumatobacteraceae</taxon>
        <taxon>Ilumatobacter</taxon>
    </lineage>
</organism>
<sequence length="235" mass="24905">MRSDVARTIVVTGASRGIGRRLTQVLAERGHRVFAASRQPDARGPDGSPAEPMRLDTTDPGSCRALASSLRERVDQIDVLVNNAGIKSAPGQRWEASAGPLPLVEPTAVADIFATNVIGTLNVTQALSPLMRHGSVVLNVSSQLGSLADGVDVDYAYNASKAALNMVTVTMQRDLGERGISAVALNPGWIRTEMGGDDAPLDLDDAVSDIADLVGRIDSSYGGRFVDRLGEPMRW</sequence>
<proteinExistence type="inferred from homology"/>
<protein>
    <submittedName>
        <fullName evidence="4">NAD(P)-dependent dehydrogenase (Short-subunit alcohol dehydrogenase family)</fullName>
    </submittedName>
</protein>
<dbReference type="EMBL" id="SOAU01000001">
    <property type="protein sequence ID" value="TDT16894.1"/>
    <property type="molecule type" value="Genomic_DNA"/>
</dbReference>
<evidence type="ECO:0000256" key="2">
    <source>
        <dbReference type="RuleBase" id="RU000363"/>
    </source>
</evidence>
<dbReference type="InterPro" id="IPR052184">
    <property type="entry name" value="SDR_enzymes"/>
</dbReference>
<evidence type="ECO:0000256" key="3">
    <source>
        <dbReference type="SAM" id="MobiDB-lite"/>
    </source>
</evidence>
<comment type="caution">
    <text evidence="4">The sequence shown here is derived from an EMBL/GenBank/DDBJ whole genome shotgun (WGS) entry which is preliminary data.</text>
</comment>
<dbReference type="InterPro" id="IPR002347">
    <property type="entry name" value="SDR_fam"/>
</dbReference>
<evidence type="ECO:0000313" key="4">
    <source>
        <dbReference type="EMBL" id="TDT16894.1"/>
    </source>
</evidence>
<dbReference type="PANTHER" id="PTHR45458:SF1">
    <property type="entry name" value="SHORT CHAIN DEHYDROGENASE"/>
    <property type="match status" value="1"/>
</dbReference>
<dbReference type="AlphaFoldDB" id="A0A4R7I1B9"/>
<name>A0A4R7I1B9_9ACTN</name>
<evidence type="ECO:0000256" key="1">
    <source>
        <dbReference type="ARBA" id="ARBA00006484"/>
    </source>
</evidence>
<comment type="similarity">
    <text evidence="1 2">Belongs to the short-chain dehydrogenases/reductases (SDR) family.</text>
</comment>
<accession>A0A4R7I1B9</accession>